<feature type="region of interest" description="Disordered" evidence="13">
    <location>
        <begin position="2318"/>
        <end position="2338"/>
    </location>
</feature>
<dbReference type="InterPro" id="IPR016036">
    <property type="entry name" value="Malonyl_transacylase_ACP-bd"/>
</dbReference>
<dbReference type="Gene3D" id="3.40.50.12780">
    <property type="entry name" value="N-terminal domain of ligase-like"/>
    <property type="match status" value="1"/>
</dbReference>
<dbReference type="InterPro" id="IPR057326">
    <property type="entry name" value="KR_dom"/>
</dbReference>
<dbReference type="InterPro" id="IPR042104">
    <property type="entry name" value="PKS_dehydratase_sf"/>
</dbReference>
<organism evidence="17 18">
    <name type="scientific">Sodiomyces alkalinus (strain CBS 110278 / VKM F-3762 / F11)</name>
    <name type="common">Alkaliphilic filamentous fungus</name>
    <dbReference type="NCBI Taxonomy" id="1314773"/>
    <lineage>
        <taxon>Eukaryota</taxon>
        <taxon>Fungi</taxon>
        <taxon>Dikarya</taxon>
        <taxon>Ascomycota</taxon>
        <taxon>Pezizomycotina</taxon>
        <taxon>Sordariomycetes</taxon>
        <taxon>Hypocreomycetidae</taxon>
        <taxon>Glomerellales</taxon>
        <taxon>Plectosphaerellaceae</taxon>
        <taxon>Sodiomyces</taxon>
    </lineage>
</organism>
<dbReference type="InterPro" id="IPR014043">
    <property type="entry name" value="Acyl_transferase_dom"/>
</dbReference>
<evidence type="ECO:0000313" key="18">
    <source>
        <dbReference type="Proteomes" id="UP000272025"/>
    </source>
</evidence>
<dbReference type="InterPro" id="IPR020841">
    <property type="entry name" value="PKS_Beta-ketoAc_synthase_dom"/>
</dbReference>
<dbReference type="Pfam" id="PF16197">
    <property type="entry name" value="KAsynt_C_assoc"/>
    <property type="match status" value="1"/>
</dbReference>
<dbReference type="GO" id="GO:0032259">
    <property type="term" value="P:methylation"/>
    <property type="evidence" value="ECO:0007669"/>
    <property type="project" value="UniProtKB-KW"/>
</dbReference>
<evidence type="ECO:0000259" key="16">
    <source>
        <dbReference type="PROSITE" id="PS52019"/>
    </source>
</evidence>
<feature type="region of interest" description="C-terminal hotdog fold" evidence="12">
    <location>
        <begin position="1087"/>
        <end position="1244"/>
    </location>
</feature>
<dbReference type="GO" id="GO:0006633">
    <property type="term" value="P:fatty acid biosynthetic process"/>
    <property type="evidence" value="ECO:0007669"/>
    <property type="project" value="InterPro"/>
</dbReference>
<dbReference type="PROSITE" id="PS00606">
    <property type="entry name" value="KS3_1"/>
    <property type="match status" value="1"/>
</dbReference>
<dbReference type="Pfam" id="PF00501">
    <property type="entry name" value="AMP-binding"/>
    <property type="match status" value="1"/>
</dbReference>
<keyword evidence="6" id="KW-0677">Repeat</keyword>
<dbReference type="SUPFAM" id="SSF51735">
    <property type="entry name" value="NAD(P)-binding Rossmann-fold domains"/>
    <property type="match status" value="3"/>
</dbReference>
<dbReference type="InterPro" id="IPR045851">
    <property type="entry name" value="AMP-bd_C_sf"/>
</dbReference>
<keyword evidence="1" id="KW-0596">Phosphopantetheine</keyword>
<dbReference type="InterPro" id="IPR013149">
    <property type="entry name" value="ADH-like_C"/>
</dbReference>
<dbReference type="InterPro" id="IPR020843">
    <property type="entry name" value="ER"/>
</dbReference>
<keyword evidence="3" id="KW-0436">Ligase</keyword>
<evidence type="ECO:0000256" key="8">
    <source>
        <dbReference type="ARBA" id="ARBA00023002"/>
    </source>
</evidence>
<feature type="domain" description="Ketosynthase family 3 (KS3)" evidence="15">
    <location>
        <begin position="10"/>
        <end position="435"/>
    </location>
</feature>
<evidence type="ECO:0000256" key="1">
    <source>
        <dbReference type="ARBA" id="ARBA00022450"/>
    </source>
</evidence>
<dbReference type="InterPro" id="IPR020806">
    <property type="entry name" value="PKS_PP-bd"/>
</dbReference>
<dbReference type="InterPro" id="IPR032821">
    <property type="entry name" value="PKS_assoc"/>
</dbReference>
<protein>
    <submittedName>
        <fullName evidence="17">Polyketide synthase</fullName>
    </submittedName>
</protein>
<evidence type="ECO:0000256" key="7">
    <source>
        <dbReference type="ARBA" id="ARBA00022857"/>
    </source>
</evidence>
<evidence type="ECO:0000256" key="12">
    <source>
        <dbReference type="PROSITE-ProRule" id="PRU01363"/>
    </source>
</evidence>
<dbReference type="GO" id="GO:0016874">
    <property type="term" value="F:ligase activity"/>
    <property type="evidence" value="ECO:0007669"/>
    <property type="project" value="UniProtKB-KW"/>
</dbReference>
<dbReference type="SUPFAM" id="SSF52151">
    <property type="entry name" value="FabD/lysophospholipase-like"/>
    <property type="match status" value="1"/>
</dbReference>
<dbReference type="Gene3D" id="3.40.50.720">
    <property type="entry name" value="NAD(P)-binding Rossmann-like Domain"/>
    <property type="match status" value="4"/>
</dbReference>
<dbReference type="OrthoDB" id="329835at2759"/>
<dbReference type="InterPro" id="IPR013968">
    <property type="entry name" value="PKS_KR"/>
</dbReference>
<dbReference type="GO" id="GO:0031177">
    <property type="term" value="F:phosphopantetheine binding"/>
    <property type="evidence" value="ECO:0007669"/>
    <property type="project" value="InterPro"/>
</dbReference>
<dbReference type="SMART" id="SM00825">
    <property type="entry name" value="PKS_KS"/>
    <property type="match status" value="1"/>
</dbReference>
<evidence type="ECO:0000313" key="17">
    <source>
        <dbReference type="EMBL" id="ROT41466.1"/>
    </source>
</evidence>
<keyword evidence="9" id="KW-0511">Multifunctional enzyme</keyword>
<dbReference type="InterPro" id="IPR036736">
    <property type="entry name" value="ACP-like_sf"/>
</dbReference>
<dbReference type="InterPro" id="IPR020845">
    <property type="entry name" value="AMP-binding_CS"/>
</dbReference>
<evidence type="ECO:0000256" key="2">
    <source>
        <dbReference type="ARBA" id="ARBA00022553"/>
    </source>
</evidence>
<dbReference type="InterPro" id="IPR014030">
    <property type="entry name" value="Ketoacyl_synth_N"/>
</dbReference>
<dbReference type="InterPro" id="IPR013154">
    <property type="entry name" value="ADH-like_N"/>
</dbReference>
<dbReference type="Pfam" id="PF02801">
    <property type="entry name" value="Ketoacyl-synt_C"/>
    <property type="match status" value="1"/>
</dbReference>
<dbReference type="InterPro" id="IPR042099">
    <property type="entry name" value="ANL_N_sf"/>
</dbReference>
<dbReference type="Pfam" id="PF14765">
    <property type="entry name" value="PS-DH"/>
    <property type="match status" value="1"/>
</dbReference>
<dbReference type="GO" id="GO:1901336">
    <property type="term" value="P:lactone biosynthetic process"/>
    <property type="evidence" value="ECO:0007669"/>
    <property type="project" value="UniProtKB-ARBA"/>
</dbReference>
<dbReference type="SMART" id="SM00826">
    <property type="entry name" value="PKS_DH"/>
    <property type="match status" value="1"/>
</dbReference>
<evidence type="ECO:0000256" key="3">
    <source>
        <dbReference type="ARBA" id="ARBA00022598"/>
    </source>
</evidence>
<dbReference type="Gene3D" id="3.30.70.3290">
    <property type="match status" value="1"/>
</dbReference>
<dbReference type="SMART" id="SM00823">
    <property type="entry name" value="PKS_PP"/>
    <property type="match status" value="2"/>
</dbReference>
<dbReference type="Proteomes" id="UP000272025">
    <property type="component" value="Unassembled WGS sequence"/>
</dbReference>
<evidence type="ECO:0000256" key="9">
    <source>
        <dbReference type="ARBA" id="ARBA00023268"/>
    </source>
</evidence>
<dbReference type="GeneID" id="39576317"/>
<evidence type="ECO:0000259" key="14">
    <source>
        <dbReference type="PROSITE" id="PS50075"/>
    </source>
</evidence>
<feature type="compositionally biased region" description="Basic and acidic residues" evidence="13">
    <location>
        <begin position="2319"/>
        <end position="2337"/>
    </location>
</feature>
<evidence type="ECO:0000256" key="11">
    <source>
        <dbReference type="ARBA" id="ARBA00029443"/>
    </source>
</evidence>
<dbReference type="PROSITE" id="PS52019">
    <property type="entry name" value="PKS_MFAS_DH"/>
    <property type="match status" value="1"/>
</dbReference>
<dbReference type="PANTHER" id="PTHR43775">
    <property type="entry name" value="FATTY ACID SYNTHASE"/>
    <property type="match status" value="1"/>
</dbReference>
<dbReference type="InterPro" id="IPR016039">
    <property type="entry name" value="Thiolase-like"/>
</dbReference>
<dbReference type="InterPro" id="IPR018201">
    <property type="entry name" value="Ketoacyl_synth_AS"/>
</dbReference>
<dbReference type="InterPro" id="IPR009081">
    <property type="entry name" value="PP-bd_ACP"/>
</dbReference>
<dbReference type="FunFam" id="3.40.50.720:FF:000209">
    <property type="entry name" value="Polyketide synthase Pks12"/>
    <property type="match status" value="1"/>
</dbReference>
<dbReference type="Gene3D" id="3.30.559.10">
    <property type="entry name" value="Chloramphenicol acetyltransferase-like domain"/>
    <property type="match status" value="1"/>
</dbReference>
<dbReference type="CDD" id="cd20483">
    <property type="entry name" value="C_PKS-NRPS"/>
    <property type="match status" value="1"/>
</dbReference>
<proteinExistence type="inferred from homology"/>
<dbReference type="PROSITE" id="PS00455">
    <property type="entry name" value="AMP_BINDING"/>
    <property type="match status" value="1"/>
</dbReference>
<dbReference type="Pfam" id="PF08240">
    <property type="entry name" value="ADH_N"/>
    <property type="match status" value="1"/>
</dbReference>
<dbReference type="EMBL" id="ML119052">
    <property type="protein sequence ID" value="ROT41466.1"/>
    <property type="molecule type" value="Genomic_DNA"/>
</dbReference>
<feature type="domain" description="Carrier" evidence="14">
    <location>
        <begin position="2229"/>
        <end position="2306"/>
    </location>
</feature>
<evidence type="ECO:0000256" key="10">
    <source>
        <dbReference type="ARBA" id="ARBA00023315"/>
    </source>
</evidence>
<dbReference type="GO" id="GO:0008168">
    <property type="term" value="F:methyltransferase activity"/>
    <property type="evidence" value="ECO:0007669"/>
    <property type="project" value="UniProtKB-KW"/>
</dbReference>
<dbReference type="GO" id="GO:0004315">
    <property type="term" value="F:3-oxoacyl-[acyl-carrier-protein] synthase activity"/>
    <property type="evidence" value="ECO:0007669"/>
    <property type="project" value="InterPro"/>
</dbReference>
<dbReference type="GO" id="GO:0016491">
    <property type="term" value="F:oxidoreductase activity"/>
    <property type="evidence" value="ECO:0007669"/>
    <property type="project" value="UniProtKB-KW"/>
</dbReference>
<dbReference type="SUPFAM" id="SSF50129">
    <property type="entry name" value="GroES-like"/>
    <property type="match status" value="1"/>
</dbReference>
<dbReference type="Gene3D" id="3.30.559.30">
    <property type="entry name" value="Nonribosomal peptide synthetase, condensation domain"/>
    <property type="match status" value="1"/>
</dbReference>
<dbReference type="InterPro" id="IPR001242">
    <property type="entry name" value="Condensation_dom"/>
</dbReference>
<dbReference type="GO" id="GO:0004312">
    <property type="term" value="F:fatty acid synthase activity"/>
    <property type="evidence" value="ECO:0007669"/>
    <property type="project" value="TreeGrafter"/>
</dbReference>
<dbReference type="InterPro" id="IPR049552">
    <property type="entry name" value="PKS_DH_N"/>
</dbReference>
<dbReference type="InterPro" id="IPR001227">
    <property type="entry name" value="Ac_transferase_dom_sf"/>
</dbReference>
<dbReference type="PANTHER" id="PTHR43775:SF37">
    <property type="entry name" value="SI:DKEY-61P9.11"/>
    <property type="match status" value="1"/>
</dbReference>
<dbReference type="FunFam" id="3.40.47.10:FF:000019">
    <property type="entry name" value="Polyketide synthase type I"/>
    <property type="match status" value="1"/>
</dbReference>
<dbReference type="Pfam" id="PF00550">
    <property type="entry name" value="PP-binding"/>
    <property type="match status" value="2"/>
</dbReference>
<dbReference type="InterPro" id="IPR036291">
    <property type="entry name" value="NAD(P)-bd_dom_sf"/>
</dbReference>
<dbReference type="RefSeq" id="XP_028469272.1">
    <property type="nucleotide sequence ID" value="XM_028607839.1"/>
</dbReference>
<feature type="region of interest" description="N-terminal hotdog fold" evidence="12">
    <location>
        <begin position="932"/>
        <end position="1066"/>
    </location>
</feature>
<evidence type="ECO:0000256" key="4">
    <source>
        <dbReference type="ARBA" id="ARBA00022603"/>
    </source>
</evidence>
<dbReference type="Gene3D" id="3.30.300.30">
    <property type="match status" value="1"/>
</dbReference>
<dbReference type="Pfam" id="PF00109">
    <property type="entry name" value="ketoacyl-synt"/>
    <property type="match status" value="1"/>
</dbReference>
<dbReference type="SUPFAM" id="SSF56801">
    <property type="entry name" value="Acetyl-CoA synthetase-like"/>
    <property type="match status" value="1"/>
</dbReference>
<dbReference type="InterPro" id="IPR020807">
    <property type="entry name" value="PKS_DH"/>
</dbReference>
<keyword evidence="18" id="KW-1185">Reference proteome</keyword>
<dbReference type="Pfam" id="PF00668">
    <property type="entry name" value="Condensation"/>
    <property type="match status" value="1"/>
</dbReference>
<feature type="active site" description="Proton donor; for dehydratase activity" evidence="12">
    <location>
        <position position="1151"/>
    </location>
</feature>
<dbReference type="InterPro" id="IPR013120">
    <property type="entry name" value="FAR_NAD-bd"/>
</dbReference>
<dbReference type="InterPro" id="IPR049900">
    <property type="entry name" value="PKS_mFAS_DH"/>
</dbReference>
<dbReference type="FunFam" id="3.40.366.10:FF:000002">
    <property type="entry name" value="Probable polyketide synthase 2"/>
    <property type="match status" value="1"/>
</dbReference>
<keyword evidence="8" id="KW-0560">Oxidoreductase</keyword>
<dbReference type="Gene3D" id="3.10.129.110">
    <property type="entry name" value="Polyketide synthase dehydratase"/>
    <property type="match status" value="1"/>
</dbReference>
<feature type="active site" description="Proton acceptor; for dehydratase activity" evidence="12">
    <location>
        <position position="964"/>
    </location>
</feature>
<dbReference type="SUPFAM" id="SSF47336">
    <property type="entry name" value="ACP-like"/>
    <property type="match status" value="2"/>
</dbReference>
<keyword evidence="7" id="KW-0521">NADP</keyword>
<evidence type="ECO:0000256" key="13">
    <source>
        <dbReference type="SAM" id="MobiDB-lite"/>
    </source>
</evidence>
<dbReference type="Gene3D" id="3.40.47.10">
    <property type="match status" value="1"/>
</dbReference>
<dbReference type="InterPro" id="IPR049551">
    <property type="entry name" value="PKS_DH_C"/>
</dbReference>
<dbReference type="InterPro" id="IPR023213">
    <property type="entry name" value="CAT-like_dom_sf"/>
</dbReference>
<dbReference type="PROSITE" id="PS52004">
    <property type="entry name" value="KS3_2"/>
    <property type="match status" value="1"/>
</dbReference>
<sequence>MPARANVREDDPTVIVGLACRVPGAANPSKLWEHISAQRDVQRKMPEDRYNVDNYFHPDGTRKGFTNARFGYFLDQDIADFDNSFFGISGKEADAMDPQQRLLLEVVYEALENAGITLQDISGSQASVFCGSFTNDYLSMTGKDLTANYPMYHATGTGNAILSNRISYFYNLHGTSITLDTACSSSLVCFHLGNQSLRSGEADISIVVGSALHFDTNVYLTMTDLGMLSTDGRCRAFDASGSGYVRGEGICAAILKRKSDAELNGDNIRAIVRNTGSNHDGRKNGITLPNSAAQEELIRSTYEDAGLNPLHTQYFEAHGTGTAAGDPIETRAIGAVFSKGRETPLYIGSVKTNIGHLEGASGLAGIIKTTLALEKGMIPPNMHFNTPNPKIDFENWKLAVPTKMTPWDVPEGIARRASINSFGYGGTNAHVVIEEYKPETVKPARVVEAIENGVHARPHLVPLSSHSAKAGELTEAALKAYLVENDNAAIGDVAYSLSHPRRTKHAQRSFVVANDSAGLAEQLTTPRPAAKWTLANKTTPRLGFIFTGQGAQWYAMGRQLLEESPLFRQTLKRCDSILQSLPDAPEWSIIEELSKTKETSLLGDTLYSQTICTALQLAVLEVLAAWGIKPSATVGHSSGEMAAAFAAGILSFESAIIAAYYRGRYMSAPIENGKPGGMMAVGLTEAKATEELKAYKGRLCIAAVNSPSTMTISGDLDAIVELKESLDERKVFNRQLIVKQAFHSHHMDPLAPAYENALKGCAAFSTKEPTARMFSSVTARLADHEAMGPKYWATNMTNAVRFSDALTGIVLDDEDEPNVDVLVEIGPHAALKGPSRQTLQALNIDLPYLASLTRGVPDYECLLNLAGTLFSLGYPVDLVATNQNLSLGASNEIVRVDTGSKLDDLPTYSWDHKRYWHETRYLKEHRLRKYRHSLLGHVFPGSVAKHPKWRNYLRISEIPWLSEHVVDGKIVFPGAGYISMAIEAVMRVEELETAKMIFVKDIMIKNALLLPTSDDGVEILLELKPVTSSAKDKSEIWYEFAVYSYDENSNCTEHCHGLISTEKGEPAPIPEGYAGPIDLDQKRKETNRSESAAQFYKRLADLGLDYGEKFQRITNFMESGPGFSVSDLVFDPSALPRNPGDETIMHATLLDAFFHTIFHAIESCLGRPLDEPYVPSFFKTLKISGHFCEWAQSTDIRNFKVGSFTRTPSPRVAINDMVMQDQEGKLMIEIGGLEVTALGREQPDGANARTLFYSQRWAPCFDLLSSDVARPLSEVVDIFAHQYPNTKILHITSDVAKTNEVLSTLGGAKGHRRRFGGLDVCSLNGETLGEEFEELSNATNGLVNIAEPQAGAYDLVIVSEVGSFDAVPFMKDTGYIVFDGQKGTVSADLTEVFSTPAATALHKSKEASPLSGPLSVIIPAGQLSERSKAILAALEAGYPGEVEQVTFADIVEDGLDILRDNIVVLAGLDEQVYDETSFKGVQALLGAVEKNTVWPLEGATQEAARPELAMLVGAIRVGRSENDNTRNVTYDFGTDTTTEDAAAGILRVLGSSVNEDEFAERNGVVLTPRFEADDDRNRRLRNGPSREPRLELFGERRPLKLTFGKVGLLDTLHFAEDEEIIDTELAADEVEIEVKASAINFRDLAASLGIIDDYKLGDECAGVVIRVGSEVEGFGPGDRVVAWRPGQGAHRAICRNPASLTYKLTGDMPFSAAAALPCILTTAWFAFEHTARVQPGETVLIHAAAGGVGQMAIQVAQRAGARVLATVGSPAKRQLLRETYGIPEEHMFSSRDDSFVEGVLAVTGGRGVDVVLNSLAGPLLHATWSCLTQFGRFIEIGKRDIHSNTKLDMDPFRKNVLFASVDLITIFNHNKPLGARIVKECCDLVHNGEIQLPQTILEVSYEDVLKGFRLLQMGKHTGKIVLVPSKDDVVPVAPPSFRNTKLFKADKTYLLVGGLGGLGRTLAQWMVRKGAKKLAFLSRSGADKSEAKMTVDWLVSRGVEATVYRGDVSKRADVQACVDGVGSSLGGIFQAAMVLQDVPLETMTYKQWVRCVEPKVNGAKHLHDATMGTDLDFFVCFSSVAAVLGSKAQANYAAANCYLDALMRHRREMGLAGTTMNVGAVAGIGVVSESAALGQIMERLGIDPINEEELLYQLEEAVKGDRDQKISPRGVDSHQICTGVGLIKPDVYWAVKPLFRNLYDNHDFAGSTTSSKKQKNIMALLAEEAEPEKRVAIVLDAFLDKIASVLGTPKDSIIPSNPLSAYGLDSIVAVEFRKFFRKEIQIDIALFDILGAASITALVVKATKMISAAATATDGAASEAKDDKANAAEGEKTDKEAGVSAMASGEITKVDATTGVAIPLSTFQNRLWYIHSFLEDKSFLNLPITMRIKGKPNLDILRATAQALARRNAVMRTSYYEGDDFAQQEPLEDFEIDVHYRDLSGEADKEQALKEYVDYNRQIEMNVEEGEVASFALAKLSEEDWAYSLIIHHISVDRGSMKGMMSQFVSLYDAIATGKDLSTVPSPEFSYADFTLWHNARLNSDLMKPDLNWWKEKLTGIPEASKLLPFAKVSERPQNNDPHRHALKTSLSSKLFARMKRIASQSNATPFHFILAAFRAFMYRYTEDKDLVILMVDGNRPHPDAEDICGFFVNMCPIRLNDDCETTFDQLFTATKDRALEAMAHTGIPFDTIVDLMNVKKTPSHLPIGQVSVNYQIHGPVPVYNTNDFTINQLETDDIPTASDMQLEALETGDHSLDLRIEYATALYGQEDMERFLDNFLSFLSSTIKDHRQPIEEVNMTGLLEVAHLEKKYWNTGVAKNQWEGQSVVDKVTQMASEHPQAEAIKTSDGHSISYRQLIENAKSVASELVQAGVKPGERIALLALPGVEAVTGQLGALMTGSCYVALDTDFAQDRLSFMIADAGSPVLLVGSGAEALAGDLTAKAGAAAPKVIVIREAVASARSPVQLHSRQPSDPFYMIYTSGSTGTPKGVVLTESNTQQMLATLNKDYAFTSEDTFLHQSSMSFDLSIVQIYSALTCGGTVCIAAWETRKDPHALAEFMKDASVSVTYFTPTQFALLMDLNTDALKKCDKYRVAYFAGERLPVRVAKGFYELGTPAVLYNTWSPSELVVQTSIGRIDPPSEEEVSLPIGYPMDNCRHYILDTKGNPLPAGMVGELVVGGAQVGAGYLNRPEINAKSFVENPFASEEDRKLGWTRMFKTGDRGRFRPDGQLEFHGRIAGDKQIKLRGFRVDLGEVEQRLFQESQSVQPGLIDIAVIARTIEAGQEDIHLVAYLVPKAGLAVADRASFVSQLHDKAKPHLNDYMLPNGYQFLEKLPVTIGGKVDRRNLLSRDLELIYPTTAAAATTAATGDAAGATNANNELEESVMAVFRGVLGDKYADPSDNFFQRGGHSILLVRLQARIKKQFKVAPPLPQMIKEPTAAAVCAYIRTKKGGDAGGKGSFESAISWEAETKLPNDARYTPRWGTPRVERDEQKTILITGPELFIGLHLLAEILTTKREATVYVLGSLEPSQVENIVALLDKHGLINDGPENPLSKDEVRTRVKAVPGVLSKPNFGLSKVAFRQLGQKIQAIYHLGGHVSLLKTYSFLKTFNVAPIFDLIHLAGIGDHLSEIHHLSTWSVPHLQTWTKTKRSGKTWVTAEEEMAHFQPPAEDEYGYFKTRWVAEAILRNAASRGFPITITRAPAVTSLRPNGFMDPGDEFTIRMVMEMVESGAIPRLGSPSQPSFVIDVIPVDYLVRGFYSLTSEKEVLAMAPAEQGKPNIYHFANPSPLKLQDLPDLVPMLREDGKRPSLISADSWLKNLEKQHKENEGAAATIRGTVLREYLSMGHVMFSLDRTQTAKLLEKLVPGLDETCPAIDGKFLDHLFKRIKAAEP</sequence>
<accession>A0A3N2Q422</accession>
<keyword evidence="10" id="KW-0012">Acyltransferase</keyword>
<keyword evidence="2" id="KW-0597">Phosphoprotein</keyword>
<dbReference type="SUPFAM" id="SSF53901">
    <property type="entry name" value="Thiolase-like"/>
    <property type="match status" value="1"/>
</dbReference>
<feature type="domain" description="Carrier" evidence="14">
    <location>
        <begin position="3373"/>
        <end position="3448"/>
    </location>
</feature>
<evidence type="ECO:0000256" key="6">
    <source>
        <dbReference type="ARBA" id="ARBA00022737"/>
    </source>
</evidence>
<dbReference type="SUPFAM" id="SSF55048">
    <property type="entry name" value="Probable ACP-binding domain of malonyl-CoA ACP transacylase"/>
    <property type="match status" value="1"/>
</dbReference>
<dbReference type="Pfam" id="PF21089">
    <property type="entry name" value="PKS_DH_N"/>
    <property type="match status" value="1"/>
</dbReference>
<keyword evidence="4" id="KW-0489">Methyltransferase</keyword>
<dbReference type="CDD" id="cd05195">
    <property type="entry name" value="enoyl_red"/>
    <property type="match status" value="1"/>
</dbReference>
<dbReference type="SUPFAM" id="SSF52777">
    <property type="entry name" value="CoA-dependent acyltransferases"/>
    <property type="match status" value="2"/>
</dbReference>
<feature type="domain" description="PKS/mFAS DH" evidence="16">
    <location>
        <begin position="932"/>
        <end position="1244"/>
    </location>
</feature>
<dbReference type="Gene3D" id="1.10.1200.10">
    <property type="entry name" value="ACP-like"/>
    <property type="match status" value="2"/>
</dbReference>
<dbReference type="Pfam" id="PF00107">
    <property type="entry name" value="ADH_zinc_N"/>
    <property type="match status" value="1"/>
</dbReference>
<dbReference type="InterPro" id="IPR011032">
    <property type="entry name" value="GroES-like_sf"/>
</dbReference>
<dbReference type="Gene3D" id="3.90.180.10">
    <property type="entry name" value="Medium-chain alcohol dehydrogenases, catalytic domain"/>
    <property type="match status" value="1"/>
</dbReference>
<dbReference type="NCBIfam" id="TIGR01733">
    <property type="entry name" value="AA-adenyl-dom"/>
    <property type="match status" value="1"/>
</dbReference>
<dbReference type="InterPro" id="IPR016035">
    <property type="entry name" value="Acyl_Trfase/lysoPLipase"/>
</dbReference>
<name>A0A3N2Q422_SODAK</name>
<gene>
    <name evidence="17" type="ORF">SODALDRAFT_272568</name>
</gene>
<dbReference type="STRING" id="1314773.A0A3N2Q422"/>
<dbReference type="InterPro" id="IPR014031">
    <property type="entry name" value="Ketoacyl_synth_C"/>
</dbReference>
<dbReference type="SMART" id="SM00822">
    <property type="entry name" value="PKS_KR"/>
    <property type="match status" value="1"/>
</dbReference>
<dbReference type="SMART" id="SM00829">
    <property type="entry name" value="PKS_ER"/>
    <property type="match status" value="1"/>
</dbReference>
<dbReference type="Pfam" id="PF08659">
    <property type="entry name" value="KR"/>
    <property type="match status" value="1"/>
</dbReference>
<dbReference type="InterPro" id="IPR000873">
    <property type="entry name" value="AMP-dep_synth/lig_dom"/>
</dbReference>
<dbReference type="InterPro" id="IPR050091">
    <property type="entry name" value="PKS_NRPS_Biosynth_Enz"/>
</dbReference>
<evidence type="ECO:0000256" key="5">
    <source>
        <dbReference type="ARBA" id="ARBA00022679"/>
    </source>
</evidence>
<reference evidence="17 18" key="1">
    <citation type="journal article" date="2018" name="Mol. Ecol.">
        <title>The obligate alkalophilic soda-lake fungus Sodiomyces alkalinus has shifted to a protein diet.</title>
        <authorList>
            <person name="Grum-Grzhimaylo A.A."/>
            <person name="Falkoski D.L."/>
            <person name="van den Heuvel J."/>
            <person name="Valero-Jimenez C.A."/>
            <person name="Min B."/>
            <person name="Choi I.G."/>
            <person name="Lipzen A."/>
            <person name="Daum C.G."/>
            <person name="Aanen D.K."/>
            <person name="Tsang A."/>
            <person name="Henrissat B."/>
            <person name="Bilanenko E.N."/>
            <person name="de Vries R.P."/>
            <person name="van Kan J.A.L."/>
            <person name="Grigoriev I.V."/>
            <person name="Debets A.J.M."/>
        </authorList>
    </citation>
    <scope>NUCLEOTIDE SEQUENCE [LARGE SCALE GENOMIC DNA]</scope>
    <source>
        <strain evidence="17 18">F11</strain>
    </source>
</reference>
<dbReference type="GO" id="GO:0044550">
    <property type="term" value="P:secondary metabolite biosynthetic process"/>
    <property type="evidence" value="ECO:0007669"/>
    <property type="project" value="TreeGrafter"/>
</dbReference>
<dbReference type="SMART" id="SM00827">
    <property type="entry name" value="PKS_AT"/>
    <property type="match status" value="1"/>
</dbReference>
<dbReference type="InterPro" id="IPR010071">
    <property type="entry name" value="AA_adenyl_dom"/>
</dbReference>
<dbReference type="Pfam" id="PF00698">
    <property type="entry name" value="Acyl_transf_1"/>
    <property type="match status" value="1"/>
</dbReference>
<dbReference type="CDD" id="cd00833">
    <property type="entry name" value="PKS"/>
    <property type="match status" value="1"/>
</dbReference>
<evidence type="ECO:0000259" key="15">
    <source>
        <dbReference type="PROSITE" id="PS52004"/>
    </source>
</evidence>
<dbReference type="PROSITE" id="PS50075">
    <property type="entry name" value="CARRIER"/>
    <property type="match status" value="2"/>
</dbReference>
<keyword evidence="5" id="KW-0808">Transferase</keyword>
<comment type="similarity">
    <text evidence="11">In the C-terminal section; belongs to the NRP synthetase family.</text>
</comment>
<dbReference type="CDD" id="cd05930">
    <property type="entry name" value="A_NRPS"/>
    <property type="match status" value="1"/>
</dbReference>
<dbReference type="Pfam" id="PF07993">
    <property type="entry name" value="NAD_binding_4"/>
    <property type="match status" value="1"/>
</dbReference>
<dbReference type="Gene3D" id="3.40.366.10">
    <property type="entry name" value="Malonyl-Coenzyme A Acyl Carrier Protein, domain 2"/>
    <property type="match status" value="1"/>
</dbReference>